<evidence type="ECO:0000313" key="2">
    <source>
        <dbReference type="Proteomes" id="UP000253769"/>
    </source>
</evidence>
<keyword evidence="2" id="KW-1185">Reference proteome</keyword>
<gene>
    <name evidence="1" type="ORF">DV711_06350</name>
</gene>
<evidence type="ECO:0000313" key="1">
    <source>
        <dbReference type="EMBL" id="RDE25174.1"/>
    </source>
</evidence>
<proteinExistence type="predicted"/>
<dbReference type="AlphaFoldDB" id="A0A369WXB9"/>
<comment type="caution">
    <text evidence="1">The sequence shown here is derived from an EMBL/GenBank/DDBJ whole genome shotgun (WGS) entry which is preliminary data.</text>
</comment>
<dbReference type="EMBL" id="QQOH01000001">
    <property type="protein sequence ID" value="RDE25174.1"/>
    <property type="molecule type" value="Genomic_DNA"/>
</dbReference>
<dbReference type="RefSeq" id="WP_114694770.1">
    <property type="nucleotide sequence ID" value="NZ_QQOH01000001.1"/>
</dbReference>
<protein>
    <submittedName>
        <fullName evidence="1">Uncharacterized protein</fullName>
    </submittedName>
</protein>
<sequence length="111" mass="12531">MRYSEAELYTFLISHLRELPNGWGDVTQIDPNQMFDGYFELDAVAVDAGGNCASYNLHYPTEILFGDVEEIVFTIYAHCAEGGRQALHDFRKQSAAKRCYDALTKKFPAEG</sequence>
<name>A0A369WXB9_9GAMM</name>
<dbReference type="Proteomes" id="UP000253769">
    <property type="component" value="Unassembled WGS sequence"/>
</dbReference>
<accession>A0A369WXB9</accession>
<reference evidence="1 2" key="1">
    <citation type="submission" date="2018-07" db="EMBL/GenBank/DDBJ databases">
        <title>Motiliproteus coralliicola sp. nov., a bacterium isolated from Coral.</title>
        <authorList>
            <person name="Wang G."/>
        </authorList>
    </citation>
    <scope>NUCLEOTIDE SEQUENCE [LARGE SCALE GENOMIC DNA]</scope>
    <source>
        <strain evidence="1 2">C34</strain>
    </source>
</reference>
<organism evidence="1 2">
    <name type="scientific">Motiliproteus coralliicola</name>
    <dbReference type="NCBI Taxonomy" id="2283196"/>
    <lineage>
        <taxon>Bacteria</taxon>
        <taxon>Pseudomonadati</taxon>
        <taxon>Pseudomonadota</taxon>
        <taxon>Gammaproteobacteria</taxon>
        <taxon>Oceanospirillales</taxon>
        <taxon>Oceanospirillaceae</taxon>
        <taxon>Motiliproteus</taxon>
    </lineage>
</organism>